<feature type="region of interest" description="Disordered" evidence="1">
    <location>
        <begin position="881"/>
        <end position="960"/>
    </location>
</feature>
<feature type="region of interest" description="Disordered" evidence="1">
    <location>
        <begin position="652"/>
        <end position="737"/>
    </location>
</feature>
<protein>
    <submittedName>
        <fullName evidence="3">Uncharacterized protein</fullName>
    </submittedName>
</protein>
<feature type="compositionally biased region" description="Basic and acidic residues" evidence="1">
    <location>
        <begin position="375"/>
        <end position="391"/>
    </location>
</feature>
<feature type="compositionally biased region" description="Basic and acidic residues" evidence="1">
    <location>
        <begin position="521"/>
        <end position="539"/>
    </location>
</feature>
<feature type="compositionally biased region" description="Gly residues" evidence="1">
    <location>
        <begin position="545"/>
        <end position="556"/>
    </location>
</feature>
<dbReference type="Proteomes" id="UP000887572">
    <property type="component" value="Unplaced"/>
</dbReference>
<evidence type="ECO:0000313" key="3">
    <source>
        <dbReference type="WBParaSite" id="Gr19_v10_g16417.t1"/>
    </source>
</evidence>
<accession>A0A914HD66</accession>
<feature type="compositionally biased region" description="Low complexity" evidence="1">
    <location>
        <begin position="779"/>
        <end position="800"/>
    </location>
</feature>
<feature type="region of interest" description="Disordered" evidence="1">
    <location>
        <begin position="1015"/>
        <end position="1167"/>
    </location>
</feature>
<feature type="region of interest" description="Disordered" evidence="1">
    <location>
        <begin position="177"/>
        <end position="270"/>
    </location>
</feature>
<feature type="compositionally biased region" description="Basic and acidic residues" evidence="1">
    <location>
        <begin position="1070"/>
        <end position="1080"/>
    </location>
</feature>
<feature type="compositionally biased region" description="Polar residues" evidence="1">
    <location>
        <begin position="1127"/>
        <end position="1167"/>
    </location>
</feature>
<evidence type="ECO:0000313" key="2">
    <source>
        <dbReference type="Proteomes" id="UP000887572"/>
    </source>
</evidence>
<feature type="region of interest" description="Disordered" evidence="1">
    <location>
        <begin position="309"/>
        <end position="438"/>
    </location>
</feature>
<feature type="compositionally biased region" description="Low complexity" evidence="1">
    <location>
        <begin position="1015"/>
        <end position="1039"/>
    </location>
</feature>
<feature type="compositionally biased region" description="Basic and acidic residues" evidence="1">
    <location>
        <begin position="256"/>
        <end position="265"/>
    </location>
</feature>
<feature type="region of interest" description="Disordered" evidence="1">
    <location>
        <begin position="590"/>
        <end position="632"/>
    </location>
</feature>
<feature type="region of interest" description="Disordered" evidence="1">
    <location>
        <begin position="765"/>
        <end position="800"/>
    </location>
</feature>
<evidence type="ECO:0000256" key="1">
    <source>
        <dbReference type="SAM" id="MobiDB-lite"/>
    </source>
</evidence>
<feature type="compositionally biased region" description="Basic residues" evidence="1">
    <location>
        <begin position="216"/>
        <end position="238"/>
    </location>
</feature>
<feature type="compositionally biased region" description="Polar residues" evidence="1">
    <location>
        <begin position="1102"/>
        <end position="1115"/>
    </location>
</feature>
<name>A0A914HD66_GLORO</name>
<keyword evidence="2" id="KW-1185">Reference proteome</keyword>
<reference evidence="3" key="1">
    <citation type="submission" date="2022-11" db="UniProtKB">
        <authorList>
            <consortium name="WormBaseParasite"/>
        </authorList>
    </citation>
    <scope>IDENTIFICATION</scope>
</reference>
<organism evidence="2 3">
    <name type="scientific">Globodera rostochiensis</name>
    <name type="common">Golden nematode worm</name>
    <name type="synonym">Heterodera rostochiensis</name>
    <dbReference type="NCBI Taxonomy" id="31243"/>
    <lineage>
        <taxon>Eukaryota</taxon>
        <taxon>Metazoa</taxon>
        <taxon>Ecdysozoa</taxon>
        <taxon>Nematoda</taxon>
        <taxon>Chromadorea</taxon>
        <taxon>Rhabditida</taxon>
        <taxon>Tylenchina</taxon>
        <taxon>Tylenchomorpha</taxon>
        <taxon>Tylenchoidea</taxon>
        <taxon>Heteroderidae</taxon>
        <taxon>Heteroderinae</taxon>
        <taxon>Globodera</taxon>
    </lineage>
</organism>
<dbReference type="AlphaFoldDB" id="A0A914HD66"/>
<feature type="compositionally biased region" description="Low complexity" evidence="1">
    <location>
        <begin position="241"/>
        <end position="254"/>
    </location>
</feature>
<feature type="compositionally biased region" description="Basic and acidic residues" evidence="1">
    <location>
        <begin position="606"/>
        <end position="630"/>
    </location>
</feature>
<dbReference type="WBParaSite" id="Gr19_v10_g16417.t1">
    <property type="protein sequence ID" value="Gr19_v10_g16417.t1"/>
    <property type="gene ID" value="Gr19_v10_g16417"/>
</dbReference>
<proteinExistence type="predicted"/>
<feature type="compositionally biased region" description="Basic and acidic residues" evidence="1">
    <location>
        <begin position="204"/>
        <end position="215"/>
    </location>
</feature>
<feature type="compositionally biased region" description="Polar residues" evidence="1">
    <location>
        <begin position="402"/>
        <end position="418"/>
    </location>
</feature>
<sequence>MPHTATSQFGQQLNSPPFISRRLPRSRVLCPPPIRVRPPPPLRFHLKRLVVHFGLLFVLISQATGQFGEIASVISSLVANGAPAGLAGLGTAGSLGSLGASAGSGAAGALSNFGPLYQLAQAALQLTGTGVGIANQASESAWFPVVVENAAKMHRDFQDRLVQGGGGGGLGGAAVAGSAGGTATAGPKDRSGSKSGGGEFGTDYGKEFGSEEKGGSRRPRGPSRRRHLWLPRGAKRPKLPVPGSLLPGESPPGEFNGKETEEIKSGKKLIGIGSVEEVPLSPPSTEPIEHFGKSIASPEASLGQFLPGEVVPTKSRPMTKTAKPSDISTAGIDYDEEKDVAKSRGEMETNQQKKKTKMTEKIETGFSTDNNGAEDEARGGGEEGGTEESRLEPLIPAEPSAQRLQRLNMTHIELSTSKEASEKEFGGTGDGGEMTHMVPELQKLISQLKTGNLSELDLEELQNQLIGNSEPGEPRENTGPATATPSEDKTAPGDGAQKDEAVKSGSKLNARGSKRVRLPNPKREKASNRNLEAFRKGSERTPAGEGQGEGRGGGQSSGEDGLELVDGHRDSILRKIVDFKNPPVILSLERPQRAPDGLTPFHHSNKGAEKRRSNRIDGGEADGRRSEEMIPLHALGVRSERVEEKIGEGGFKSVEWTAPEGPEVVTPIRTKNAGKEGNETGKSTHKGRSSGVRGGSEQNLKRRPPTSTTTTLAKDELTTTTTEPGQIEEKNAEDDHQQLPVVDSMVEKSEVEQQHQQIHLHVAGTSWPSPAPIWPSDPQQSVQNSQFQHSHQQQLQQQQQIPKFDQNGQQFFHQQHSNVNGQNLHNYQSVNGWNQQQQQSENWHRNRHSGAGEQKVVFQQPLKQQIDSVQNLHSVQQYPYQQNQQQYSQQNQQQYSQQNQQQYPQQNQQQYPQQNQQQYPQQNQQQYPQQNQQQYPQQNQLQYPQQQNHPQQQNQLQNQQQYLQQQNQQQYLQQQNHPQYPQQNQLQYPEQQNHPQQQNQLQNLQQQNNQMHYQLQQPNQTHQQPQQQLGQNGQQFPQTVGGDTASHGRRQFGQRQRAVKQPIEQQSRGRHNEQRADGKKVPKGLSSTPPGRVPSPELPAKKSQQLQRQGKTPSRNFPARTLPPPSGLSQQTTTTPSEVQYPFSSGTLLTLAQPAQYQPQTTSIGRK</sequence>
<feature type="region of interest" description="Disordered" evidence="1">
    <location>
        <begin position="459"/>
        <end position="566"/>
    </location>
</feature>
<feature type="compositionally biased region" description="Basic and acidic residues" evidence="1">
    <location>
        <begin position="727"/>
        <end position="737"/>
    </location>
</feature>
<feature type="compositionally biased region" description="Low complexity" evidence="1">
    <location>
        <begin position="706"/>
        <end position="722"/>
    </location>
</feature>
<feature type="compositionally biased region" description="Basic and acidic residues" evidence="1">
    <location>
        <begin position="486"/>
        <end position="502"/>
    </location>
</feature>